<protein>
    <submittedName>
        <fullName evidence="2">Diadenosine tetraphosphatase</fullName>
    </submittedName>
</protein>
<reference evidence="2" key="1">
    <citation type="submission" date="2016-11" db="UniProtKB">
        <authorList>
            <consortium name="WormBaseParasite"/>
        </authorList>
    </citation>
    <scope>IDENTIFICATION</scope>
</reference>
<dbReference type="WBParaSite" id="L893_g30730.t1">
    <property type="protein sequence ID" value="L893_g30730.t1"/>
    <property type="gene ID" value="L893_g30730"/>
</dbReference>
<evidence type="ECO:0000313" key="2">
    <source>
        <dbReference type="WBParaSite" id="L893_g30730.t1"/>
    </source>
</evidence>
<dbReference type="AlphaFoldDB" id="A0A1I7ZXI3"/>
<sequence>MKTETYIKFLEKIFNHWKDHGTLNCTLGSNRTVNPEQWQALLRKNEVADFEAVALFGHVTFASTKFQEVLIFVGVAKNDGFCGFVPKYAPGINWLQFSCFTQ</sequence>
<proteinExistence type="predicted"/>
<keyword evidence="1" id="KW-1185">Reference proteome</keyword>
<evidence type="ECO:0000313" key="1">
    <source>
        <dbReference type="Proteomes" id="UP000095287"/>
    </source>
</evidence>
<name>A0A1I7ZXI3_9BILA</name>
<accession>A0A1I7ZXI3</accession>
<organism evidence="1 2">
    <name type="scientific">Steinernema glaseri</name>
    <dbReference type="NCBI Taxonomy" id="37863"/>
    <lineage>
        <taxon>Eukaryota</taxon>
        <taxon>Metazoa</taxon>
        <taxon>Ecdysozoa</taxon>
        <taxon>Nematoda</taxon>
        <taxon>Chromadorea</taxon>
        <taxon>Rhabditida</taxon>
        <taxon>Tylenchina</taxon>
        <taxon>Panagrolaimomorpha</taxon>
        <taxon>Strongyloidoidea</taxon>
        <taxon>Steinernematidae</taxon>
        <taxon>Steinernema</taxon>
    </lineage>
</organism>
<dbReference type="Proteomes" id="UP000095287">
    <property type="component" value="Unplaced"/>
</dbReference>